<evidence type="ECO:0000313" key="1">
    <source>
        <dbReference type="EMBL" id="KMQ70811.1"/>
    </source>
</evidence>
<dbReference type="Proteomes" id="UP000035900">
    <property type="component" value="Unassembled WGS sequence"/>
</dbReference>
<dbReference type="AlphaFoldDB" id="A0A0J7IYA0"/>
<sequence length="249" mass="27250">MAKESSILKLKGTLDGMTFYKNSEGHYVRAKGGIEKERIMNDANFARTRENMNEFANINAAGKLIRNSVSEYGKRARDMRMSSRLVSIIAKIKNLDSLSVRGRRTFANGFDTAAGKALLLDFDFNKYAPLKMVLNKDFVLDAAAGSLTISGFKPHTHLTVPEYATHVNIGLACAALDAENDKAETVYSVAAPVVINDDVQDLTVALDALPAGTGVKMFYVLVEFFQEINGELYALNGNNMNALKLVEIG</sequence>
<dbReference type="OrthoDB" id="645138at2"/>
<gene>
    <name evidence="1" type="ORF">ACM44_09235</name>
</gene>
<reference evidence="1 2" key="1">
    <citation type="journal article" date="2004" name="Int. J. Syst. Evol. Microbiol.">
        <title>Kaistella koreensis gen. nov., sp. nov., a novel member of the Chryseobacterium-Bergeyella-Riemerella branch.</title>
        <authorList>
            <person name="Kim M.K."/>
            <person name="Im W.T."/>
            <person name="Shin Y.K."/>
            <person name="Lim J.H."/>
            <person name="Kim S.H."/>
            <person name="Lee B.C."/>
            <person name="Park M.Y."/>
            <person name="Lee K.Y."/>
            <person name="Lee S.T."/>
        </authorList>
    </citation>
    <scope>NUCLEOTIDE SEQUENCE [LARGE SCALE GENOMIC DNA]</scope>
    <source>
        <strain evidence="1 2">CCUG 49689</strain>
    </source>
</reference>
<dbReference type="STRING" id="1304281.ACM44_09235"/>
<keyword evidence="2" id="KW-1185">Reference proteome</keyword>
<proteinExistence type="predicted"/>
<comment type="caution">
    <text evidence="1">The sequence shown here is derived from an EMBL/GenBank/DDBJ whole genome shotgun (WGS) entry which is preliminary data.</text>
</comment>
<protein>
    <submittedName>
        <fullName evidence="1">Uncharacterized protein</fullName>
    </submittedName>
</protein>
<organism evidence="1 2">
    <name type="scientific">Chryseobacterium koreense CCUG 49689</name>
    <dbReference type="NCBI Taxonomy" id="1304281"/>
    <lineage>
        <taxon>Bacteria</taxon>
        <taxon>Pseudomonadati</taxon>
        <taxon>Bacteroidota</taxon>
        <taxon>Flavobacteriia</taxon>
        <taxon>Flavobacteriales</taxon>
        <taxon>Weeksellaceae</taxon>
        <taxon>Chryseobacterium group</taxon>
        <taxon>Chryseobacterium</taxon>
    </lineage>
</organism>
<name>A0A0J7IYA0_9FLAO</name>
<dbReference type="PATRIC" id="fig|1304281.5.peg.1987"/>
<accession>A0A0J7IYA0</accession>
<evidence type="ECO:0000313" key="2">
    <source>
        <dbReference type="Proteomes" id="UP000035900"/>
    </source>
</evidence>
<dbReference type="RefSeq" id="WP_048499755.1">
    <property type="nucleotide sequence ID" value="NZ_LFNG01000012.1"/>
</dbReference>
<dbReference type="EMBL" id="LFNG01000012">
    <property type="protein sequence ID" value="KMQ70811.1"/>
    <property type="molecule type" value="Genomic_DNA"/>
</dbReference>